<accession>A0AAD7X6H3</accession>
<dbReference type="GO" id="GO:0050661">
    <property type="term" value="F:NADP binding"/>
    <property type="evidence" value="ECO:0007669"/>
    <property type="project" value="TreeGrafter"/>
</dbReference>
<dbReference type="SUPFAM" id="SSF48179">
    <property type="entry name" value="6-phosphogluconate dehydrogenase C-terminal domain-like"/>
    <property type="match status" value="1"/>
</dbReference>
<dbReference type="Pfam" id="PF08546">
    <property type="entry name" value="ApbA_C"/>
    <property type="match status" value="1"/>
</dbReference>
<keyword evidence="5" id="KW-1185">Reference proteome</keyword>
<dbReference type="InterPro" id="IPR008927">
    <property type="entry name" value="6-PGluconate_DH-like_C_sf"/>
</dbReference>
<evidence type="ECO:0000313" key="4">
    <source>
        <dbReference type="EMBL" id="KAJ8454714.1"/>
    </source>
</evidence>
<dbReference type="PANTHER" id="PTHR43765:SF2">
    <property type="entry name" value="2-DEHYDROPANTOATE 2-REDUCTASE"/>
    <property type="match status" value="1"/>
</dbReference>
<dbReference type="AlphaFoldDB" id="A0AAD7X6H3"/>
<keyword evidence="1" id="KW-0521">NADP</keyword>
<evidence type="ECO:0000256" key="2">
    <source>
        <dbReference type="ARBA" id="ARBA00023002"/>
    </source>
</evidence>
<protein>
    <recommendedName>
        <fullName evidence="3">Ketopantoate reductase C-terminal domain-containing protein</fullName>
    </recommendedName>
</protein>
<dbReference type="Gene3D" id="1.10.1040.10">
    <property type="entry name" value="N-(1-d-carboxylethyl)-l-norvaline Dehydrogenase, domain 2"/>
    <property type="match status" value="1"/>
</dbReference>
<dbReference type="Proteomes" id="UP001215151">
    <property type="component" value="Unassembled WGS sequence"/>
</dbReference>
<sequence length="71" mass="8447">MMQEIERVVEQTKNNYSSMYMDVKLRRPTEIAFLNGYLVKMADKAKFRPYMNVSLLHHIKMREMIPLAAQP</sequence>
<dbReference type="GO" id="GO:0005737">
    <property type="term" value="C:cytoplasm"/>
    <property type="evidence" value="ECO:0007669"/>
    <property type="project" value="TreeGrafter"/>
</dbReference>
<organism evidence="4 5">
    <name type="scientific">Trametes cubensis</name>
    <dbReference type="NCBI Taxonomy" id="1111947"/>
    <lineage>
        <taxon>Eukaryota</taxon>
        <taxon>Fungi</taxon>
        <taxon>Dikarya</taxon>
        <taxon>Basidiomycota</taxon>
        <taxon>Agaricomycotina</taxon>
        <taxon>Agaricomycetes</taxon>
        <taxon>Polyporales</taxon>
        <taxon>Polyporaceae</taxon>
        <taxon>Trametes</taxon>
    </lineage>
</organism>
<dbReference type="InterPro" id="IPR050838">
    <property type="entry name" value="Ketopantoate_reductase"/>
</dbReference>
<reference evidence="4" key="1">
    <citation type="submission" date="2022-11" db="EMBL/GenBank/DDBJ databases">
        <title>Genome Sequence of Cubamyces cubensis.</title>
        <authorList>
            <person name="Buettner E."/>
        </authorList>
    </citation>
    <scope>NUCLEOTIDE SEQUENCE</scope>
    <source>
        <strain evidence="4">MPL-01</strain>
    </source>
</reference>
<feature type="domain" description="Ketopantoate reductase C-terminal" evidence="3">
    <location>
        <begin position="3"/>
        <end position="62"/>
    </location>
</feature>
<comment type="caution">
    <text evidence="4">The sequence shown here is derived from an EMBL/GenBank/DDBJ whole genome shotgun (WGS) entry which is preliminary data.</text>
</comment>
<dbReference type="InterPro" id="IPR013752">
    <property type="entry name" value="KPA_reductase"/>
</dbReference>
<evidence type="ECO:0000256" key="1">
    <source>
        <dbReference type="ARBA" id="ARBA00022857"/>
    </source>
</evidence>
<proteinExistence type="predicted"/>
<evidence type="ECO:0000259" key="3">
    <source>
        <dbReference type="Pfam" id="PF08546"/>
    </source>
</evidence>
<evidence type="ECO:0000313" key="5">
    <source>
        <dbReference type="Proteomes" id="UP001215151"/>
    </source>
</evidence>
<dbReference type="PANTHER" id="PTHR43765">
    <property type="entry name" value="2-DEHYDROPANTOATE 2-REDUCTASE-RELATED"/>
    <property type="match status" value="1"/>
</dbReference>
<dbReference type="InterPro" id="IPR013328">
    <property type="entry name" value="6PGD_dom2"/>
</dbReference>
<dbReference type="EMBL" id="JAPEVG010000906">
    <property type="protein sequence ID" value="KAJ8454714.1"/>
    <property type="molecule type" value="Genomic_DNA"/>
</dbReference>
<name>A0AAD7X6H3_9APHY</name>
<dbReference type="GO" id="GO:0008677">
    <property type="term" value="F:2-dehydropantoate 2-reductase activity"/>
    <property type="evidence" value="ECO:0007669"/>
    <property type="project" value="TreeGrafter"/>
</dbReference>
<keyword evidence="2" id="KW-0560">Oxidoreductase</keyword>
<gene>
    <name evidence="4" type="ORF">ONZ51_g12873</name>
</gene>